<evidence type="ECO:0000313" key="8">
    <source>
        <dbReference type="Proteomes" id="UP000215027"/>
    </source>
</evidence>
<evidence type="ECO:0000256" key="6">
    <source>
        <dbReference type="RuleBase" id="RU003631"/>
    </source>
</evidence>
<dbReference type="PROSITE" id="PS00963">
    <property type="entry name" value="RIBOSOMAL_S2_2"/>
    <property type="match status" value="1"/>
</dbReference>
<proteinExistence type="inferred from homology"/>
<dbReference type="GO" id="GO:0003735">
    <property type="term" value="F:structural constituent of ribosome"/>
    <property type="evidence" value="ECO:0007669"/>
    <property type="project" value="InterPro"/>
</dbReference>
<keyword evidence="3 5" id="KW-0687">Ribonucleoprotein</keyword>
<dbReference type="KEGG" id="pbf:CFX0092_A1137"/>
<dbReference type="SUPFAM" id="SSF52313">
    <property type="entry name" value="Ribosomal protein S2"/>
    <property type="match status" value="1"/>
</dbReference>
<evidence type="ECO:0000256" key="2">
    <source>
        <dbReference type="ARBA" id="ARBA00022980"/>
    </source>
</evidence>
<dbReference type="PANTHER" id="PTHR12534:SF0">
    <property type="entry name" value="SMALL RIBOSOMAL SUBUNIT PROTEIN US2M"/>
    <property type="match status" value="1"/>
</dbReference>
<dbReference type="EMBL" id="LN890655">
    <property type="protein sequence ID" value="CUS03015.2"/>
    <property type="molecule type" value="Genomic_DNA"/>
</dbReference>
<dbReference type="InterPro" id="IPR018130">
    <property type="entry name" value="Ribosomal_uS2_CS"/>
</dbReference>
<protein>
    <recommendedName>
        <fullName evidence="4 5">Small ribosomal subunit protein uS2</fullName>
    </recommendedName>
</protein>
<dbReference type="FunFam" id="1.10.287.610:FF:000001">
    <property type="entry name" value="30S ribosomal protein S2"/>
    <property type="match status" value="1"/>
</dbReference>
<name>A0A160T334_9CHLR</name>
<dbReference type="InterPro" id="IPR005706">
    <property type="entry name" value="Ribosomal_uS2_bac/mit/plastid"/>
</dbReference>
<dbReference type="CDD" id="cd01425">
    <property type="entry name" value="RPS2"/>
    <property type="match status" value="1"/>
</dbReference>
<gene>
    <name evidence="5 7" type="primary">rpsB</name>
    <name evidence="7" type="ORF">CFX0092_A1137</name>
</gene>
<dbReference type="InterPro" id="IPR023591">
    <property type="entry name" value="Ribosomal_uS2_flav_dom_sf"/>
</dbReference>
<dbReference type="Gene3D" id="1.10.287.610">
    <property type="entry name" value="Helix hairpin bin"/>
    <property type="match status" value="1"/>
</dbReference>
<dbReference type="RefSeq" id="WP_317135651.1">
    <property type="nucleotide sequence ID" value="NZ_LN890655.1"/>
</dbReference>
<organism evidence="7 8">
    <name type="scientific">Candidatus Promineifilum breve</name>
    <dbReference type="NCBI Taxonomy" id="1806508"/>
    <lineage>
        <taxon>Bacteria</taxon>
        <taxon>Bacillati</taxon>
        <taxon>Chloroflexota</taxon>
        <taxon>Ardenticatenia</taxon>
        <taxon>Candidatus Promineifilales</taxon>
        <taxon>Candidatus Promineifilaceae</taxon>
        <taxon>Candidatus Promineifilum</taxon>
    </lineage>
</organism>
<dbReference type="PRINTS" id="PR00395">
    <property type="entry name" value="RIBOSOMALS2"/>
</dbReference>
<dbReference type="NCBIfam" id="TIGR01011">
    <property type="entry name" value="rpsB_bact"/>
    <property type="match status" value="1"/>
</dbReference>
<evidence type="ECO:0000256" key="4">
    <source>
        <dbReference type="ARBA" id="ARBA00035256"/>
    </source>
</evidence>
<reference evidence="7" key="1">
    <citation type="submission" date="2016-01" db="EMBL/GenBank/DDBJ databases">
        <authorList>
            <person name="Mcilroy J.S."/>
            <person name="Karst M S."/>
            <person name="Albertsen M."/>
        </authorList>
    </citation>
    <scope>NUCLEOTIDE SEQUENCE</scope>
    <source>
        <strain evidence="7">Cfx-K</strain>
    </source>
</reference>
<evidence type="ECO:0000256" key="3">
    <source>
        <dbReference type="ARBA" id="ARBA00023274"/>
    </source>
</evidence>
<sequence>MKGVEEQNNRKENTLMAIVSMKALLETGVHFGHRTRRWNPKMKPYIFTERNGIHILDLQQTIVLIEEAYNAIRDVVSTGGDVLFVGTKRQAQDTVAREAARANQPYVNDRWLGGTLTNWRTIRQRINYLRELETRRDAGEFDLLKKTERLRIEREIEKLNLRLGGIREMRDLPKLLFIVDVSHEETAIREANTLKIPIVGVVDTNSDPDPIDYVIPSNDDAIRAIKLIVGKMADAALEGIAMRKETMQEQVTDFDRYRYESFDGMEDAEDELLLGASTLAKLREAQPAGVVEVEEEKPIAAIENEVFFAEGDDESDAAAA</sequence>
<dbReference type="InterPro" id="IPR001865">
    <property type="entry name" value="Ribosomal_uS2"/>
</dbReference>
<evidence type="ECO:0000256" key="5">
    <source>
        <dbReference type="HAMAP-Rule" id="MF_00291"/>
    </source>
</evidence>
<dbReference type="Proteomes" id="UP000215027">
    <property type="component" value="Chromosome I"/>
</dbReference>
<accession>A0A160T334</accession>
<dbReference type="HAMAP" id="MF_00291_B">
    <property type="entry name" value="Ribosomal_uS2_B"/>
    <property type="match status" value="1"/>
</dbReference>
<dbReference type="AlphaFoldDB" id="A0A160T334"/>
<dbReference type="Pfam" id="PF00318">
    <property type="entry name" value="Ribosomal_S2"/>
    <property type="match status" value="1"/>
</dbReference>
<keyword evidence="8" id="KW-1185">Reference proteome</keyword>
<dbReference type="PROSITE" id="PS00962">
    <property type="entry name" value="RIBOSOMAL_S2_1"/>
    <property type="match status" value="1"/>
</dbReference>
<evidence type="ECO:0000256" key="1">
    <source>
        <dbReference type="ARBA" id="ARBA00006242"/>
    </source>
</evidence>
<dbReference type="PANTHER" id="PTHR12534">
    <property type="entry name" value="30S RIBOSOMAL PROTEIN S2 PROKARYOTIC AND ORGANELLAR"/>
    <property type="match status" value="1"/>
</dbReference>
<evidence type="ECO:0000313" key="7">
    <source>
        <dbReference type="EMBL" id="CUS03015.2"/>
    </source>
</evidence>
<dbReference type="Gene3D" id="3.40.50.10490">
    <property type="entry name" value="Glucose-6-phosphate isomerase like protein, domain 1"/>
    <property type="match status" value="1"/>
</dbReference>
<dbReference type="GO" id="GO:0006412">
    <property type="term" value="P:translation"/>
    <property type="evidence" value="ECO:0007669"/>
    <property type="project" value="UniProtKB-UniRule"/>
</dbReference>
<comment type="similarity">
    <text evidence="1 5 6">Belongs to the universal ribosomal protein uS2 family.</text>
</comment>
<keyword evidence="2 5" id="KW-0689">Ribosomal protein</keyword>
<dbReference type="GO" id="GO:0022627">
    <property type="term" value="C:cytosolic small ribosomal subunit"/>
    <property type="evidence" value="ECO:0007669"/>
    <property type="project" value="TreeGrafter"/>
</dbReference>